<dbReference type="RefSeq" id="WP_042344136.1">
    <property type="nucleotide sequence ID" value="NZ_CDOI01000140.1"/>
</dbReference>
<dbReference type="Proteomes" id="UP000045051">
    <property type="component" value="Unassembled WGS sequence"/>
</dbReference>
<feature type="transmembrane region" description="Helical" evidence="1">
    <location>
        <begin position="62"/>
        <end position="82"/>
    </location>
</feature>
<keyword evidence="1" id="KW-0472">Membrane</keyword>
<feature type="transmembrane region" description="Helical" evidence="1">
    <location>
        <begin position="451"/>
        <end position="471"/>
    </location>
</feature>
<accession>A0A0B7I4Y4</accession>
<keyword evidence="1" id="KW-0812">Transmembrane</keyword>
<dbReference type="InterPro" id="IPR043742">
    <property type="entry name" value="DUF5687"/>
</dbReference>
<feature type="transmembrane region" description="Helical" evidence="1">
    <location>
        <begin position="352"/>
        <end position="373"/>
    </location>
</feature>
<evidence type="ECO:0000256" key="1">
    <source>
        <dbReference type="SAM" id="Phobius"/>
    </source>
</evidence>
<feature type="transmembrane region" description="Helical" evidence="1">
    <location>
        <begin position="137"/>
        <end position="162"/>
    </location>
</feature>
<reference evidence="2 3" key="1">
    <citation type="submission" date="2015-01" db="EMBL/GenBank/DDBJ databases">
        <authorList>
            <person name="Xiang T."/>
            <person name="Song Y."/>
            <person name="Huang L."/>
            <person name="Wang B."/>
            <person name="Wu P."/>
        </authorList>
    </citation>
    <scope>NUCLEOTIDE SEQUENCE [LARGE SCALE GENOMIC DNA]</scope>
    <source>
        <strain evidence="2 3">CcD38</strain>
    </source>
</reference>
<feature type="transmembrane region" description="Helical" evidence="1">
    <location>
        <begin position="174"/>
        <end position="190"/>
    </location>
</feature>
<feature type="transmembrane region" description="Helical" evidence="1">
    <location>
        <begin position="420"/>
        <end position="439"/>
    </location>
</feature>
<dbReference type="Pfam" id="PF18940">
    <property type="entry name" value="DUF5687"/>
    <property type="match status" value="1"/>
</dbReference>
<organism evidence="2 3">
    <name type="scientific">Capnocytophaga canis</name>
    <dbReference type="NCBI Taxonomy" id="1848903"/>
    <lineage>
        <taxon>Bacteria</taxon>
        <taxon>Pseudomonadati</taxon>
        <taxon>Bacteroidota</taxon>
        <taxon>Flavobacteriia</taxon>
        <taxon>Flavobacteriales</taxon>
        <taxon>Flavobacteriaceae</taxon>
        <taxon>Capnocytophaga</taxon>
    </lineage>
</organism>
<feature type="transmembrane region" description="Helical" evidence="1">
    <location>
        <begin position="210"/>
        <end position="228"/>
    </location>
</feature>
<feature type="transmembrane region" description="Helical" evidence="1">
    <location>
        <begin position="379"/>
        <end position="399"/>
    </location>
</feature>
<dbReference type="EMBL" id="CDOI01000140">
    <property type="protein sequence ID" value="CEN45834.1"/>
    <property type="molecule type" value="Genomic_DNA"/>
</dbReference>
<feature type="transmembrane region" description="Helical" evidence="1">
    <location>
        <begin position="103"/>
        <end position="125"/>
    </location>
</feature>
<evidence type="ECO:0000313" key="2">
    <source>
        <dbReference type="EMBL" id="CEN45834.1"/>
    </source>
</evidence>
<keyword evidence="3" id="KW-1185">Reference proteome</keyword>
<sequence length="493" mass="57890">MFKRFLFLEWKSFLRSASFSKNLAVKILLAFSAIYFIIIFFSLGIGLYPLLKEAFPEQKPMLIVNMFVVYWFLAEFFVRFMWQSLPIINVKPLLINNINKKRIIRFLLTKTLFSPFNFFTPLLIFPFGVWNIYVGDYSLVSILCWWIAILSLMFSANFLNFLLNRYFSDNIKKLFPYVAIVLILVGLERFDIFKTSHFIGNLMDILLEQFYFVVIPIALCFLTYKLIFNHLRKSFYLDNVLKSKNKTVSTADFGWVRLFGDIAPFLQLDLKLIWRNKRSKSVIWTMLFFVFYGLLFYPNPEIGKSFLFSIFIGIFLSGVFLINFGQFIPAWDSTYYSMLMAQNISMKQYVKSKAYLIYGSILLLTLLTIPYVYFGKHILLVNLATALYNLGVNVPILLYMGAFNKKRIDLDKSTMMNYQGMGIVQWLLAIPFLVFPLLIGWLCKSIFDETWAIMILAGLGFIGFLCREYFFEFIANKYKSRKYITINGFKQQA</sequence>
<dbReference type="AlphaFoldDB" id="A0A0B7I4Y4"/>
<name>A0A0B7I4Y4_9FLAO</name>
<feature type="transmembrane region" description="Helical" evidence="1">
    <location>
        <begin position="306"/>
        <end position="331"/>
    </location>
</feature>
<feature type="transmembrane region" description="Helical" evidence="1">
    <location>
        <begin position="281"/>
        <end position="300"/>
    </location>
</feature>
<proteinExistence type="predicted"/>
<evidence type="ECO:0000313" key="3">
    <source>
        <dbReference type="Proteomes" id="UP000045051"/>
    </source>
</evidence>
<gene>
    <name evidence="2" type="ORF">CCAND38_30015</name>
</gene>
<keyword evidence="1" id="KW-1133">Transmembrane helix</keyword>
<protein>
    <submittedName>
        <fullName evidence="2">Uncharacterized protein</fullName>
    </submittedName>
</protein>
<feature type="transmembrane region" description="Helical" evidence="1">
    <location>
        <begin position="23"/>
        <end position="50"/>
    </location>
</feature>